<protein>
    <recommendedName>
        <fullName evidence="3">Transposase</fullName>
    </recommendedName>
</protein>
<evidence type="ECO:0000313" key="1">
    <source>
        <dbReference type="EMBL" id="KAK9731836.1"/>
    </source>
</evidence>
<dbReference type="Gene3D" id="3.30.420.10">
    <property type="entry name" value="Ribonuclease H-like superfamily/Ribonuclease H"/>
    <property type="match status" value="1"/>
</dbReference>
<accession>A0AAW1LDH9</accession>
<gene>
    <name evidence="1" type="ORF">QE152_g13328</name>
</gene>
<dbReference type="EMBL" id="JASPKY010000126">
    <property type="protein sequence ID" value="KAK9731836.1"/>
    <property type="molecule type" value="Genomic_DNA"/>
</dbReference>
<comment type="caution">
    <text evidence="1">The sequence shown here is derived from an EMBL/GenBank/DDBJ whole genome shotgun (WGS) entry which is preliminary data.</text>
</comment>
<name>A0AAW1LDH9_POPJA</name>
<dbReference type="GO" id="GO:0003676">
    <property type="term" value="F:nucleic acid binding"/>
    <property type="evidence" value="ECO:0007669"/>
    <property type="project" value="InterPro"/>
</dbReference>
<evidence type="ECO:0000313" key="2">
    <source>
        <dbReference type="Proteomes" id="UP001458880"/>
    </source>
</evidence>
<proteinExistence type="predicted"/>
<dbReference type="Proteomes" id="UP001458880">
    <property type="component" value="Unassembled WGS sequence"/>
</dbReference>
<evidence type="ECO:0008006" key="3">
    <source>
        <dbReference type="Google" id="ProtNLM"/>
    </source>
</evidence>
<dbReference type="AlphaFoldDB" id="A0AAW1LDH9"/>
<dbReference type="InterPro" id="IPR036397">
    <property type="entry name" value="RNaseH_sf"/>
</dbReference>
<reference evidence="1 2" key="1">
    <citation type="journal article" date="2024" name="BMC Genomics">
        <title>De novo assembly and annotation of Popillia japonica's genome with initial clues to its potential as an invasive pest.</title>
        <authorList>
            <person name="Cucini C."/>
            <person name="Boschi S."/>
            <person name="Funari R."/>
            <person name="Cardaioli E."/>
            <person name="Iannotti N."/>
            <person name="Marturano G."/>
            <person name="Paoli F."/>
            <person name="Bruttini M."/>
            <person name="Carapelli A."/>
            <person name="Frati F."/>
            <person name="Nardi F."/>
        </authorList>
    </citation>
    <scope>NUCLEOTIDE SEQUENCE [LARGE SCALE GENOMIC DNA]</scope>
    <source>
        <strain evidence="1">DMR45628</strain>
    </source>
</reference>
<keyword evidence="2" id="KW-1185">Reference proteome</keyword>
<organism evidence="1 2">
    <name type="scientific">Popillia japonica</name>
    <name type="common">Japanese beetle</name>
    <dbReference type="NCBI Taxonomy" id="7064"/>
    <lineage>
        <taxon>Eukaryota</taxon>
        <taxon>Metazoa</taxon>
        <taxon>Ecdysozoa</taxon>
        <taxon>Arthropoda</taxon>
        <taxon>Hexapoda</taxon>
        <taxon>Insecta</taxon>
        <taxon>Pterygota</taxon>
        <taxon>Neoptera</taxon>
        <taxon>Endopterygota</taxon>
        <taxon>Coleoptera</taxon>
        <taxon>Polyphaga</taxon>
        <taxon>Scarabaeiformia</taxon>
        <taxon>Scarabaeidae</taxon>
        <taxon>Rutelinae</taxon>
        <taxon>Popillia</taxon>
    </lineage>
</organism>
<sequence>MKSNFDGGAAMAWRGISFNPHTELVFIEVLEDHVIPFMVVLGDNATVMHDNGRPHTARMVTEDLDFNDLLSCSEDMNPIEHVWDEMEKRLRRHVPVPRNFEELCDILGHNGTIFRGM</sequence>